<dbReference type="EMBL" id="JACWMS010000002">
    <property type="protein sequence ID" value="MBD1320752.1"/>
    <property type="molecule type" value="Genomic_DNA"/>
</dbReference>
<evidence type="ECO:0000256" key="3">
    <source>
        <dbReference type="ARBA" id="ARBA00022723"/>
    </source>
</evidence>
<evidence type="ECO:0000256" key="1">
    <source>
        <dbReference type="ARBA" id="ARBA00001927"/>
    </source>
</evidence>
<keyword evidence="4 8" id="KW-0249">Electron transport</keyword>
<organism evidence="10 11">
    <name type="scientific">Gordonia hankookensis</name>
    <dbReference type="NCBI Taxonomy" id="589403"/>
    <lineage>
        <taxon>Bacteria</taxon>
        <taxon>Bacillati</taxon>
        <taxon>Actinomycetota</taxon>
        <taxon>Actinomycetes</taxon>
        <taxon>Mycobacteriales</taxon>
        <taxon>Gordoniaceae</taxon>
        <taxon>Gordonia</taxon>
    </lineage>
</organism>
<keyword evidence="5 8" id="KW-0408">Iron</keyword>
<dbReference type="PRINTS" id="PR00352">
    <property type="entry name" value="3FE4SFRDOXIN"/>
</dbReference>
<keyword evidence="3 8" id="KW-0479">Metal-binding</keyword>
<dbReference type="InterPro" id="IPR001080">
    <property type="entry name" value="3Fe4S_ferredoxin"/>
</dbReference>
<dbReference type="Gene3D" id="3.30.70.20">
    <property type="match status" value="1"/>
</dbReference>
<evidence type="ECO:0000256" key="8">
    <source>
        <dbReference type="RuleBase" id="RU368020"/>
    </source>
</evidence>
<dbReference type="InterPro" id="IPR051269">
    <property type="entry name" value="Fe-S_cluster_ET"/>
</dbReference>
<dbReference type="PROSITE" id="PS51379">
    <property type="entry name" value="4FE4S_FER_2"/>
    <property type="match status" value="1"/>
</dbReference>
<comment type="function">
    <text evidence="8">Ferredoxins are iron-sulfur proteins that transfer electrons in a wide variety of metabolic reactions.</text>
</comment>
<comment type="cofactor">
    <cofactor evidence="1">
        <name>[3Fe-4S] cluster</name>
        <dbReference type="ChEBI" id="CHEBI:21137"/>
    </cofactor>
</comment>
<keyword evidence="2 8" id="KW-0813">Transport</keyword>
<gene>
    <name evidence="10" type="ORF">IDF66_14300</name>
</gene>
<keyword evidence="6 8" id="KW-0411">Iron-sulfur</keyword>
<comment type="caution">
    <text evidence="10">The sequence shown here is derived from an EMBL/GenBank/DDBJ whole genome shotgun (WGS) entry which is preliminary data.</text>
</comment>
<keyword evidence="11" id="KW-1185">Reference proteome</keyword>
<name>A0ABR7WD78_9ACTN</name>
<feature type="domain" description="4Fe-4S ferredoxin-type" evidence="9">
    <location>
        <begin position="1"/>
        <end position="29"/>
    </location>
</feature>
<evidence type="ECO:0000256" key="6">
    <source>
        <dbReference type="ARBA" id="ARBA00023014"/>
    </source>
</evidence>
<dbReference type="InterPro" id="IPR017896">
    <property type="entry name" value="4Fe4S_Fe-S-bd"/>
</dbReference>
<proteinExistence type="predicted"/>
<keyword evidence="7" id="KW-0003">3Fe-4S</keyword>
<dbReference type="SUPFAM" id="SSF54862">
    <property type="entry name" value="4Fe-4S ferredoxins"/>
    <property type="match status" value="1"/>
</dbReference>
<dbReference type="Pfam" id="PF13370">
    <property type="entry name" value="Fer4_13"/>
    <property type="match status" value="1"/>
</dbReference>
<evidence type="ECO:0000256" key="5">
    <source>
        <dbReference type="ARBA" id="ARBA00023004"/>
    </source>
</evidence>
<dbReference type="PANTHER" id="PTHR36923">
    <property type="entry name" value="FERREDOXIN"/>
    <property type="match status" value="1"/>
</dbReference>
<sequence>MRITVDTDRCVGHGLCEATSPEVFEVNDDGYVDIDGAAADTAGESVLREAAAHCPSAALTLEP</sequence>
<evidence type="ECO:0000313" key="11">
    <source>
        <dbReference type="Proteomes" id="UP000602395"/>
    </source>
</evidence>
<dbReference type="Proteomes" id="UP000602395">
    <property type="component" value="Unassembled WGS sequence"/>
</dbReference>
<evidence type="ECO:0000256" key="4">
    <source>
        <dbReference type="ARBA" id="ARBA00022982"/>
    </source>
</evidence>
<reference evidence="10 11" key="1">
    <citation type="submission" date="2020-09" db="EMBL/GenBank/DDBJ databases">
        <title>Novel species in genus Gordonia.</title>
        <authorList>
            <person name="Zhang G."/>
        </authorList>
    </citation>
    <scope>NUCLEOTIDE SEQUENCE [LARGE SCALE GENOMIC DNA]</scope>
    <source>
        <strain evidence="10 11">ON-33</strain>
    </source>
</reference>
<evidence type="ECO:0000313" key="10">
    <source>
        <dbReference type="EMBL" id="MBD1320752.1"/>
    </source>
</evidence>
<accession>A0ABR7WD78</accession>
<evidence type="ECO:0000256" key="7">
    <source>
        <dbReference type="ARBA" id="ARBA00023291"/>
    </source>
</evidence>
<dbReference type="RefSeq" id="WP_190267347.1">
    <property type="nucleotide sequence ID" value="NZ_BAABAD010000004.1"/>
</dbReference>
<evidence type="ECO:0000256" key="2">
    <source>
        <dbReference type="ARBA" id="ARBA00022448"/>
    </source>
</evidence>
<dbReference type="PANTHER" id="PTHR36923:SF3">
    <property type="entry name" value="FERREDOXIN"/>
    <property type="match status" value="1"/>
</dbReference>
<protein>
    <recommendedName>
        <fullName evidence="8">Ferredoxin</fullName>
    </recommendedName>
</protein>
<evidence type="ECO:0000259" key="9">
    <source>
        <dbReference type="PROSITE" id="PS51379"/>
    </source>
</evidence>